<dbReference type="GO" id="GO:0008528">
    <property type="term" value="F:G protein-coupled peptide receptor activity"/>
    <property type="evidence" value="ECO:0007669"/>
    <property type="project" value="TreeGrafter"/>
</dbReference>
<evidence type="ECO:0000256" key="6">
    <source>
        <dbReference type="ARBA" id="ARBA00023040"/>
    </source>
</evidence>
<keyword evidence="4 11" id="KW-0812">Transmembrane</keyword>
<feature type="chain" id="PRO_5043669230" evidence="12">
    <location>
        <begin position="30"/>
        <end position="498"/>
    </location>
</feature>
<evidence type="ECO:0000313" key="13">
    <source>
        <dbReference type="EMBL" id="CAB3991918.1"/>
    </source>
</evidence>
<evidence type="ECO:0000256" key="9">
    <source>
        <dbReference type="ARBA" id="ARBA00023224"/>
    </source>
</evidence>
<feature type="transmembrane region" description="Helical" evidence="11">
    <location>
        <begin position="214"/>
        <end position="238"/>
    </location>
</feature>
<dbReference type="PROSITE" id="PS50227">
    <property type="entry name" value="G_PROTEIN_RECEP_F2_3"/>
    <property type="match status" value="1"/>
</dbReference>
<dbReference type="InterPro" id="IPR050332">
    <property type="entry name" value="GPCR_2"/>
</dbReference>
<keyword evidence="7 11" id="KW-0472">Membrane</keyword>
<reference evidence="13" key="1">
    <citation type="submission" date="2020-04" db="EMBL/GenBank/DDBJ databases">
        <authorList>
            <person name="Alioto T."/>
            <person name="Alioto T."/>
            <person name="Gomez Garrido J."/>
        </authorList>
    </citation>
    <scope>NUCLEOTIDE SEQUENCE</scope>
    <source>
        <strain evidence="13">A484AB</strain>
    </source>
</reference>
<feature type="transmembrane region" description="Helical" evidence="11">
    <location>
        <begin position="341"/>
        <end position="359"/>
    </location>
</feature>
<keyword evidence="9" id="KW-0807">Transducer</keyword>
<dbReference type="PANTHER" id="PTHR45620">
    <property type="entry name" value="PDF RECEPTOR-LIKE PROTEIN-RELATED"/>
    <property type="match status" value="1"/>
</dbReference>
<dbReference type="PROSITE" id="PS50261">
    <property type="entry name" value="G_PROTEIN_RECEP_F2_4"/>
    <property type="match status" value="1"/>
</dbReference>
<sequence>MSGSGYRFNFRTAVFILLLLFMRLDICNCVDRPYELIKEKVKEICDSKSNITKDCGGKPSCPHHFSKKTACWETTCAGEKATTPCPMIFFHTNASLKAFCDHNGSWNIPPMSWKGKCTPLTEKEQQEIVDRLFDRQKEDSTTERYQLKVYVTFSWISLSFMIPTLFVLFYFMDRKNIRFNLHKNLICAFLFRVVTFFVDHYGDLIRADRTICNAFWVLNRFFAISEVTWMLNEAIFLLKLLFRTFDAKSYFWGFFAFGWGFPAILVFAIYIPVMVYYLDKEMKICWKTEKDSLFMFILYGPMTLMLLINFATLIYVIYVLLDKLRTSTTSDLLRLKKGIKAALILMPLLGVIYLMILYVPKSAPIWYNYLIRILYPMQGTLACLVYVVFNGEVRQAIKTRWNRWLHTKSEFLERRREVANFLNGEVVDGQRVNDAGVSKQKTVVQSDSRGFTSSHLKKELTYDKARNKLKQNISPTTPVSSDGGDQERPLFPTENHRR</sequence>
<evidence type="ECO:0000256" key="10">
    <source>
        <dbReference type="SAM" id="MobiDB-lite"/>
    </source>
</evidence>
<evidence type="ECO:0000256" key="2">
    <source>
        <dbReference type="ARBA" id="ARBA00005314"/>
    </source>
</evidence>
<evidence type="ECO:0000256" key="5">
    <source>
        <dbReference type="ARBA" id="ARBA00022989"/>
    </source>
</evidence>
<comment type="caution">
    <text evidence="13">The sequence shown here is derived from an EMBL/GenBank/DDBJ whole genome shotgun (WGS) entry which is preliminary data.</text>
</comment>
<feature type="transmembrane region" description="Helical" evidence="11">
    <location>
        <begin position="293"/>
        <end position="321"/>
    </location>
</feature>
<dbReference type="Proteomes" id="UP001152795">
    <property type="component" value="Unassembled WGS sequence"/>
</dbReference>
<comment type="subcellular location">
    <subcellularLocation>
        <location evidence="1">Cell membrane</location>
        <topology evidence="1">Multi-pass membrane protein</topology>
    </subcellularLocation>
</comment>
<evidence type="ECO:0000256" key="11">
    <source>
        <dbReference type="SAM" id="Phobius"/>
    </source>
</evidence>
<feature type="region of interest" description="Disordered" evidence="10">
    <location>
        <begin position="465"/>
        <end position="498"/>
    </location>
</feature>
<gene>
    <name evidence="13" type="ORF">PACLA_8A015908</name>
</gene>
<evidence type="ECO:0000256" key="3">
    <source>
        <dbReference type="ARBA" id="ARBA00022475"/>
    </source>
</evidence>
<dbReference type="InterPro" id="IPR036445">
    <property type="entry name" value="GPCR_2_extracell_dom_sf"/>
</dbReference>
<feature type="signal peptide" evidence="12">
    <location>
        <begin position="1"/>
        <end position="29"/>
    </location>
</feature>
<dbReference type="InterPro" id="IPR000832">
    <property type="entry name" value="GPCR_2_secretin-like"/>
</dbReference>
<feature type="compositionally biased region" description="Polar residues" evidence="10">
    <location>
        <begin position="470"/>
        <end position="480"/>
    </location>
</feature>
<dbReference type="PRINTS" id="PR00249">
    <property type="entry name" value="GPCRSECRETIN"/>
</dbReference>
<keyword evidence="14" id="KW-1185">Reference proteome</keyword>
<keyword evidence="12" id="KW-0732">Signal</keyword>
<dbReference type="GO" id="GO:0005886">
    <property type="term" value="C:plasma membrane"/>
    <property type="evidence" value="ECO:0007669"/>
    <property type="project" value="UniProtKB-SubCell"/>
</dbReference>
<accession>A0A7D9HW74</accession>
<name>A0A7D9HW74_PARCT</name>
<keyword evidence="8 13" id="KW-0675">Receptor</keyword>
<dbReference type="Gene3D" id="4.10.1240.10">
    <property type="entry name" value="GPCR, family 2, extracellular hormone receptor domain"/>
    <property type="match status" value="1"/>
</dbReference>
<dbReference type="OrthoDB" id="6022368at2759"/>
<feature type="transmembrane region" description="Helical" evidence="11">
    <location>
        <begin position="184"/>
        <end position="202"/>
    </location>
</feature>
<feature type="transmembrane region" description="Helical" evidence="11">
    <location>
        <begin position="365"/>
        <end position="389"/>
    </location>
</feature>
<dbReference type="AlphaFoldDB" id="A0A7D9HW74"/>
<dbReference type="GO" id="GO:0007188">
    <property type="term" value="P:adenylate cyclase-modulating G protein-coupled receptor signaling pathway"/>
    <property type="evidence" value="ECO:0007669"/>
    <property type="project" value="TreeGrafter"/>
</dbReference>
<dbReference type="Gene3D" id="1.20.1070.10">
    <property type="entry name" value="Rhodopsin 7-helix transmembrane proteins"/>
    <property type="match status" value="1"/>
</dbReference>
<feature type="transmembrane region" description="Helical" evidence="11">
    <location>
        <begin position="149"/>
        <end position="172"/>
    </location>
</feature>
<evidence type="ECO:0000256" key="1">
    <source>
        <dbReference type="ARBA" id="ARBA00004651"/>
    </source>
</evidence>
<keyword evidence="3" id="KW-1003">Cell membrane</keyword>
<evidence type="ECO:0000256" key="7">
    <source>
        <dbReference type="ARBA" id="ARBA00023136"/>
    </source>
</evidence>
<evidence type="ECO:0000313" key="14">
    <source>
        <dbReference type="Proteomes" id="UP001152795"/>
    </source>
</evidence>
<keyword evidence="6" id="KW-0297">G-protein coupled receptor</keyword>
<dbReference type="EMBL" id="CACRXK020001942">
    <property type="protein sequence ID" value="CAB3991918.1"/>
    <property type="molecule type" value="Genomic_DNA"/>
</dbReference>
<keyword evidence="5 11" id="KW-1133">Transmembrane helix</keyword>
<dbReference type="GO" id="GO:0007166">
    <property type="term" value="P:cell surface receptor signaling pathway"/>
    <property type="evidence" value="ECO:0007669"/>
    <property type="project" value="InterPro"/>
</dbReference>
<dbReference type="InterPro" id="IPR017981">
    <property type="entry name" value="GPCR_2-like_7TM"/>
</dbReference>
<evidence type="ECO:0000256" key="4">
    <source>
        <dbReference type="ARBA" id="ARBA00022692"/>
    </source>
</evidence>
<evidence type="ECO:0000256" key="12">
    <source>
        <dbReference type="SAM" id="SignalP"/>
    </source>
</evidence>
<evidence type="ECO:0000256" key="8">
    <source>
        <dbReference type="ARBA" id="ARBA00023170"/>
    </source>
</evidence>
<protein>
    <submittedName>
        <fullName evidence="13">Corticotropin-releasing factor receptor 2 isoform X1</fullName>
    </submittedName>
</protein>
<feature type="transmembrane region" description="Helical" evidence="11">
    <location>
        <begin position="250"/>
        <end position="273"/>
    </location>
</feature>
<proteinExistence type="inferred from homology"/>
<dbReference type="InterPro" id="IPR001879">
    <property type="entry name" value="GPCR_2_extracellular_dom"/>
</dbReference>
<dbReference type="Pfam" id="PF00002">
    <property type="entry name" value="7tm_2"/>
    <property type="match status" value="1"/>
</dbReference>
<organism evidence="13 14">
    <name type="scientific">Paramuricea clavata</name>
    <name type="common">Red gorgonian</name>
    <name type="synonym">Violescent sea-whip</name>
    <dbReference type="NCBI Taxonomy" id="317549"/>
    <lineage>
        <taxon>Eukaryota</taxon>
        <taxon>Metazoa</taxon>
        <taxon>Cnidaria</taxon>
        <taxon>Anthozoa</taxon>
        <taxon>Octocorallia</taxon>
        <taxon>Malacalcyonacea</taxon>
        <taxon>Plexauridae</taxon>
        <taxon>Paramuricea</taxon>
    </lineage>
</organism>
<comment type="similarity">
    <text evidence="2">Belongs to the G-protein coupled receptor 2 family.</text>
</comment>
<dbReference type="SUPFAM" id="SSF111418">
    <property type="entry name" value="Hormone receptor domain"/>
    <property type="match status" value="1"/>
</dbReference>